<keyword evidence="4" id="KW-0255">Endonuclease</keyword>
<keyword evidence="5 7" id="KW-0378">Hydrolase</keyword>
<proteinExistence type="predicted"/>
<protein>
    <submittedName>
        <fullName evidence="7">Ribonuclease P protein component</fullName>
        <ecNumber evidence="7">3.1.26.5</ecNumber>
    </submittedName>
</protein>
<dbReference type="GO" id="GO:0004526">
    <property type="term" value="F:ribonuclease P activity"/>
    <property type="evidence" value="ECO:0007669"/>
    <property type="project" value="UniProtKB-EC"/>
</dbReference>
<sequence length="82" mass="9093">MLFYKPSQENKIAVVASKKVGKAVVRNKSKRLLKSAFVSIARDGLVSQGTYVMIAKGGLDNFSFVNILKSLKWSMKKLGCLR</sequence>
<dbReference type="Proteomes" id="UP000789803">
    <property type="component" value="Unassembled WGS sequence"/>
</dbReference>
<dbReference type="InterPro" id="IPR020568">
    <property type="entry name" value="Ribosomal_Su5_D2-typ_SF"/>
</dbReference>
<evidence type="ECO:0000256" key="4">
    <source>
        <dbReference type="ARBA" id="ARBA00022759"/>
    </source>
</evidence>
<organism evidence="7 8">
    <name type="scientific">Campylobacter majalis</name>
    <dbReference type="NCBI Taxonomy" id="2790656"/>
    <lineage>
        <taxon>Bacteria</taxon>
        <taxon>Pseudomonadati</taxon>
        <taxon>Campylobacterota</taxon>
        <taxon>Epsilonproteobacteria</taxon>
        <taxon>Campylobacterales</taxon>
        <taxon>Campylobacteraceae</taxon>
        <taxon>Campylobacter</taxon>
    </lineage>
</organism>
<comment type="function">
    <text evidence="1">RNaseP catalyzes the removal of the 5'-leader sequence from pre-tRNA to produce the mature 5'-terminus. It can also cleave other RNA substrates such as 4.5S RNA. The protein component plays an auxiliary but essential role in vivo by binding to the 5'-leader sequence and broadening the substrate specificity of the ribozyme.</text>
</comment>
<dbReference type="InterPro" id="IPR014721">
    <property type="entry name" value="Ribsml_uS5_D2-typ_fold_subgr"/>
</dbReference>
<dbReference type="PROSITE" id="PS00648">
    <property type="entry name" value="RIBONUCLEASE_P"/>
    <property type="match status" value="1"/>
</dbReference>
<dbReference type="EC" id="3.1.26.5" evidence="7"/>
<dbReference type="InterPro" id="IPR020539">
    <property type="entry name" value="RNase_P_CS"/>
</dbReference>
<dbReference type="Pfam" id="PF00825">
    <property type="entry name" value="Ribonuclease_P"/>
    <property type="match status" value="1"/>
</dbReference>
<accession>A0ABM8Q3I9</accession>
<dbReference type="InterPro" id="IPR000100">
    <property type="entry name" value="RNase_P"/>
</dbReference>
<dbReference type="EMBL" id="CAJHOF010000002">
    <property type="protein sequence ID" value="CAD7287394.1"/>
    <property type="molecule type" value="Genomic_DNA"/>
</dbReference>
<evidence type="ECO:0000313" key="8">
    <source>
        <dbReference type="Proteomes" id="UP000789803"/>
    </source>
</evidence>
<keyword evidence="6" id="KW-0694">RNA-binding</keyword>
<reference evidence="7 8" key="1">
    <citation type="submission" date="2020-11" db="EMBL/GenBank/DDBJ databases">
        <authorList>
            <person name="Peeters C."/>
        </authorList>
    </citation>
    <scope>NUCLEOTIDE SEQUENCE [LARGE SCALE GENOMIC DNA]</scope>
    <source>
        <strain evidence="7 8">LMG 7974</strain>
    </source>
</reference>
<evidence type="ECO:0000256" key="5">
    <source>
        <dbReference type="ARBA" id="ARBA00022801"/>
    </source>
</evidence>
<evidence type="ECO:0000256" key="2">
    <source>
        <dbReference type="ARBA" id="ARBA00022694"/>
    </source>
</evidence>
<gene>
    <name evidence="7" type="primary">rnpA</name>
    <name evidence="7" type="ORF">LMG7974_00274</name>
</gene>
<dbReference type="SUPFAM" id="SSF54211">
    <property type="entry name" value="Ribosomal protein S5 domain 2-like"/>
    <property type="match status" value="1"/>
</dbReference>
<evidence type="ECO:0000256" key="3">
    <source>
        <dbReference type="ARBA" id="ARBA00022722"/>
    </source>
</evidence>
<evidence type="ECO:0000256" key="6">
    <source>
        <dbReference type="ARBA" id="ARBA00022884"/>
    </source>
</evidence>
<keyword evidence="3" id="KW-0540">Nuclease</keyword>
<name>A0ABM8Q3I9_9BACT</name>
<dbReference type="Gene3D" id="3.30.230.10">
    <property type="match status" value="1"/>
</dbReference>
<comment type="caution">
    <text evidence="7">The sequence shown here is derived from an EMBL/GenBank/DDBJ whole genome shotgun (WGS) entry which is preliminary data.</text>
</comment>
<keyword evidence="8" id="KW-1185">Reference proteome</keyword>
<evidence type="ECO:0000256" key="1">
    <source>
        <dbReference type="ARBA" id="ARBA00002663"/>
    </source>
</evidence>
<keyword evidence="2" id="KW-0819">tRNA processing</keyword>
<evidence type="ECO:0000313" key="7">
    <source>
        <dbReference type="EMBL" id="CAD7287394.1"/>
    </source>
</evidence>